<protein>
    <submittedName>
        <fullName evidence="1">DUF4249 domain-containing protein</fullName>
    </submittedName>
</protein>
<name>A0ABS3M5K5_9BACT</name>
<reference evidence="1 2" key="1">
    <citation type="submission" date="2021-01" db="EMBL/GenBank/DDBJ databases">
        <title>Prevotella A2931 sp. nov.</title>
        <authorList>
            <person name="Buhl M."/>
            <person name="Oberhettinger P."/>
        </authorList>
    </citation>
    <scope>NUCLEOTIDE SEQUENCE [LARGE SCALE GENOMIC DNA]</scope>
    <source>
        <strain evidence="1 2">A2931</strain>
    </source>
</reference>
<organism evidence="1 2">
    <name type="scientific">Prevotella illustrans</name>
    <dbReference type="NCBI Taxonomy" id="2800387"/>
    <lineage>
        <taxon>Bacteria</taxon>
        <taxon>Pseudomonadati</taxon>
        <taxon>Bacteroidota</taxon>
        <taxon>Bacteroidia</taxon>
        <taxon>Bacteroidales</taxon>
        <taxon>Prevotellaceae</taxon>
        <taxon>Prevotella</taxon>
    </lineage>
</organism>
<sequence length="321" mass="36170">MMKKKRIYGLVAFLSALLLTGCHDRFDIDQLRSAGKLVVYCMPAAGDTTLIRVTSSLPVGSKKSSPPVTDATIDYRLNGQSQQVENLGAGNYRVIVRQKGGDEVKLGVSATGFVGVSAATHIPLPVVVGDFSCEKIRIYDTYDQAVQDELQLRVTFTDPAETHDYYAVRAMRFSMRKEKVWYGADWGFYTTREVAEYKYVSIHSDSEPVLKNLSSIDYDYGFSDTPYQHMYLFDDRLINGQTYTLRLNTPYYSLSDSMAVELYRLTPEYYHFLKSISDADNNELAKVGLAVIAPTYSNVKGGIGYVGGYYRQRTPWIKPNQ</sequence>
<evidence type="ECO:0000313" key="1">
    <source>
        <dbReference type="EMBL" id="MBO1363419.1"/>
    </source>
</evidence>
<dbReference type="RefSeq" id="WP_107581445.1">
    <property type="nucleotide sequence ID" value="NZ_JAERMS010000016.1"/>
</dbReference>
<dbReference type="InterPro" id="IPR025345">
    <property type="entry name" value="DUF4249"/>
</dbReference>
<proteinExistence type="predicted"/>
<comment type="caution">
    <text evidence="1">The sequence shown here is derived from an EMBL/GenBank/DDBJ whole genome shotgun (WGS) entry which is preliminary data.</text>
</comment>
<dbReference type="Proteomes" id="UP000664265">
    <property type="component" value="Unassembled WGS sequence"/>
</dbReference>
<accession>A0ABS3M5K5</accession>
<evidence type="ECO:0000313" key="2">
    <source>
        <dbReference type="Proteomes" id="UP000664265"/>
    </source>
</evidence>
<dbReference type="PROSITE" id="PS51257">
    <property type="entry name" value="PROKAR_LIPOPROTEIN"/>
    <property type="match status" value="1"/>
</dbReference>
<dbReference type="EMBL" id="JAERMS010000016">
    <property type="protein sequence ID" value="MBO1363419.1"/>
    <property type="molecule type" value="Genomic_DNA"/>
</dbReference>
<keyword evidence="2" id="KW-1185">Reference proteome</keyword>
<dbReference type="Pfam" id="PF14054">
    <property type="entry name" value="DUF4249"/>
    <property type="match status" value="1"/>
</dbReference>
<gene>
    <name evidence="1" type="ORF">JHU38_06465</name>
</gene>